<dbReference type="InterPro" id="IPR000878">
    <property type="entry name" value="4pyrrol_Mease"/>
</dbReference>
<dbReference type="Proteomes" id="UP000641741">
    <property type="component" value="Unassembled WGS sequence"/>
</dbReference>
<dbReference type="CDD" id="cd11642">
    <property type="entry name" value="SUMT"/>
    <property type="match status" value="1"/>
</dbReference>
<evidence type="ECO:0000256" key="5">
    <source>
        <dbReference type="ARBA" id="ARBA00023244"/>
    </source>
</evidence>
<organism evidence="8 9">
    <name type="scientific">Agathobaculum hominis</name>
    <dbReference type="NCBI Taxonomy" id="2763014"/>
    <lineage>
        <taxon>Bacteria</taxon>
        <taxon>Bacillati</taxon>
        <taxon>Bacillota</taxon>
        <taxon>Clostridia</taxon>
        <taxon>Eubacteriales</taxon>
        <taxon>Butyricicoccaceae</taxon>
        <taxon>Agathobaculum</taxon>
    </lineage>
</organism>
<dbReference type="InterPro" id="IPR050161">
    <property type="entry name" value="Siro_Cobalamin_biosynth"/>
</dbReference>
<protein>
    <recommendedName>
        <fullName evidence="1">uroporphyrinogen-III C-methyltransferase</fullName>
        <ecNumber evidence="1">2.1.1.107</ecNumber>
    </recommendedName>
</protein>
<evidence type="ECO:0000259" key="7">
    <source>
        <dbReference type="Pfam" id="PF02602"/>
    </source>
</evidence>
<dbReference type="Gene3D" id="3.40.50.10090">
    <property type="match status" value="2"/>
</dbReference>
<evidence type="ECO:0000313" key="8">
    <source>
        <dbReference type="EMBL" id="MBC5694350.1"/>
    </source>
</evidence>
<evidence type="ECO:0000256" key="3">
    <source>
        <dbReference type="ARBA" id="ARBA00022679"/>
    </source>
</evidence>
<reference evidence="8 9" key="1">
    <citation type="submission" date="2020-08" db="EMBL/GenBank/DDBJ databases">
        <title>Genome public.</title>
        <authorList>
            <person name="Liu C."/>
            <person name="Sun Q."/>
        </authorList>
    </citation>
    <scope>NUCLEOTIDE SEQUENCE [LARGE SCALE GENOMIC DNA]</scope>
    <source>
        <strain evidence="8 9">M2</strain>
    </source>
</reference>
<evidence type="ECO:0000256" key="4">
    <source>
        <dbReference type="ARBA" id="ARBA00022691"/>
    </source>
</evidence>
<dbReference type="InterPro" id="IPR003754">
    <property type="entry name" value="4pyrrol_synth_uPrphyn_synth"/>
</dbReference>
<keyword evidence="4" id="KW-0949">S-adenosyl-L-methionine</keyword>
<dbReference type="GO" id="GO:0032259">
    <property type="term" value="P:methylation"/>
    <property type="evidence" value="ECO:0007669"/>
    <property type="project" value="UniProtKB-KW"/>
</dbReference>
<dbReference type="RefSeq" id="WP_186968690.1">
    <property type="nucleotide sequence ID" value="NZ_JACOPK010000001.1"/>
</dbReference>
<dbReference type="SUPFAM" id="SSF69618">
    <property type="entry name" value="HemD-like"/>
    <property type="match status" value="1"/>
</dbReference>
<dbReference type="GO" id="GO:0004851">
    <property type="term" value="F:uroporphyrin-III C-methyltransferase activity"/>
    <property type="evidence" value="ECO:0007669"/>
    <property type="project" value="UniProtKB-EC"/>
</dbReference>
<keyword evidence="2 8" id="KW-0489">Methyltransferase</keyword>
<dbReference type="InterPro" id="IPR035996">
    <property type="entry name" value="4pyrrol_Methylase_sf"/>
</dbReference>
<dbReference type="InterPro" id="IPR036108">
    <property type="entry name" value="4pyrrol_syn_uPrphyn_synt_sf"/>
</dbReference>
<evidence type="ECO:0000256" key="1">
    <source>
        <dbReference type="ARBA" id="ARBA00012162"/>
    </source>
</evidence>
<dbReference type="Gene3D" id="3.30.950.10">
    <property type="entry name" value="Methyltransferase, Cobalt-precorrin-4 Transmethylase, Domain 2"/>
    <property type="match status" value="1"/>
</dbReference>
<dbReference type="InterPro" id="IPR006366">
    <property type="entry name" value="CobA/CysG_C"/>
</dbReference>
<dbReference type="EMBL" id="JACOPK010000001">
    <property type="protein sequence ID" value="MBC5694350.1"/>
    <property type="molecule type" value="Genomic_DNA"/>
</dbReference>
<proteinExistence type="predicted"/>
<gene>
    <name evidence="8" type="primary">cobA</name>
    <name evidence="8" type="ORF">H8S02_00050</name>
</gene>
<dbReference type="Gene3D" id="3.40.1010.10">
    <property type="entry name" value="Cobalt-precorrin-4 Transmethylase, Domain 1"/>
    <property type="match status" value="1"/>
</dbReference>
<accession>A0ABR7GJ69</accession>
<keyword evidence="9" id="KW-1185">Reference proteome</keyword>
<dbReference type="Pfam" id="PF02602">
    <property type="entry name" value="HEM4"/>
    <property type="match status" value="1"/>
</dbReference>
<evidence type="ECO:0000259" key="6">
    <source>
        <dbReference type="Pfam" id="PF00590"/>
    </source>
</evidence>
<dbReference type="InterPro" id="IPR014776">
    <property type="entry name" value="4pyrrole_Mease_sub2"/>
</dbReference>
<keyword evidence="5" id="KW-0627">Porphyrin biosynthesis</keyword>
<name>A0ABR7GJ69_9FIRM</name>
<dbReference type="PANTHER" id="PTHR45790">
    <property type="entry name" value="SIROHEME SYNTHASE-RELATED"/>
    <property type="match status" value="1"/>
</dbReference>
<dbReference type="SUPFAM" id="SSF53790">
    <property type="entry name" value="Tetrapyrrole methylase"/>
    <property type="match status" value="1"/>
</dbReference>
<feature type="domain" description="Tetrapyrrole biosynthesis uroporphyrinogen III synthase" evidence="7">
    <location>
        <begin position="268"/>
        <end position="488"/>
    </location>
</feature>
<dbReference type="Pfam" id="PF00590">
    <property type="entry name" value="TP_methylase"/>
    <property type="match status" value="1"/>
</dbReference>
<dbReference type="NCBIfam" id="NF004790">
    <property type="entry name" value="PRK06136.1"/>
    <property type="match status" value="1"/>
</dbReference>
<evidence type="ECO:0000313" key="9">
    <source>
        <dbReference type="Proteomes" id="UP000641741"/>
    </source>
</evidence>
<sequence>MTETVTLVGAGPGGAELLTRGGDAALRQADAVVYDRLVDESILDLIPKGAERICVGKKMGHHPVPQDEINALLVRLARQGKRTVRLKGGDCYLFGRGGEECEYLKAHGVPFRVLPGVTSALAAPAFAGIPVTHRDFCSSVHIVTAHVRAGKPLCIDFEALVRTGGTLVFLMGLTALRQVTDGLTAAGMPPDMPAAVIENGARGTQRKVVSTVGKLADAAEKARVHSPALIVVGRVCALSGTLDWWTALPLHGKTLAVTRPEERNAGLVDGLRALGAEVIAAPCIELHERGDTASLTGALEEKHDWAVFTSPAGVQAAVRALFRAGRDLRALYGMKFACIGSATAESLASCGISADLVPEAYDSEHLADALCREMQGGGAALLLRAAEGSRILPEKLKNSGIRVTDVPLYDTVRCCAKADELRERIRNRALDGVTFTSASTVHSFAEAVGRENLRGLAALCIGPVTAEAAKSYEMKPFTAQEATETALLALCKTVLEG</sequence>
<feature type="domain" description="Tetrapyrrole methylase" evidence="6">
    <location>
        <begin position="4"/>
        <end position="215"/>
    </location>
</feature>
<dbReference type="CDD" id="cd06578">
    <property type="entry name" value="HemD"/>
    <property type="match status" value="1"/>
</dbReference>
<keyword evidence="3 8" id="KW-0808">Transferase</keyword>
<evidence type="ECO:0000256" key="2">
    <source>
        <dbReference type="ARBA" id="ARBA00022603"/>
    </source>
</evidence>
<dbReference type="PANTHER" id="PTHR45790:SF3">
    <property type="entry name" value="S-ADENOSYL-L-METHIONINE-DEPENDENT UROPORPHYRINOGEN III METHYLTRANSFERASE, CHLOROPLASTIC"/>
    <property type="match status" value="1"/>
</dbReference>
<dbReference type="EC" id="2.1.1.107" evidence="1"/>
<dbReference type="InterPro" id="IPR014777">
    <property type="entry name" value="4pyrrole_Mease_sub1"/>
</dbReference>
<dbReference type="NCBIfam" id="TIGR01469">
    <property type="entry name" value="cobA_cysG_Cterm"/>
    <property type="match status" value="1"/>
</dbReference>
<comment type="caution">
    <text evidence="8">The sequence shown here is derived from an EMBL/GenBank/DDBJ whole genome shotgun (WGS) entry which is preliminary data.</text>
</comment>